<evidence type="ECO:0000313" key="12">
    <source>
        <dbReference type="RefSeq" id="XP_014483804.1"/>
    </source>
</evidence>
<feature type="transmembrane region" description="Helical" evidence="10">
    <location>
        <begin position="266"/>
        <end position="284"/>
    </location>
</feature>
<proteinExistence type="inferred from homology"/>
<evidence type="ECO:0000256" key="4">
    <source>
        <dbReference type="ARBA" id="ARBA00022692"/>
    </source>
</evidence>
<feature type="transmembrane region" description="Helical" evidence="10">
    <location>
        <begin position="296"/>
        <end position="316"/>
    </location>
</feature>
<protein>
    <recommendedName>
        <fullName evidence="10">Odorant receptor</fullName>
    </recommendedName>
</protein>
<dbReference type="OrthoDB" id="6765072at2759"/>
<name>A0A6P3Y0R8_DINQU</name>
<evidence type="ECO:0000256" key="2">
    <source>
        <dbReference type="ARBA" id="ARBA00022475"/>
    </source>
</evidence>
<gene>
    <name evidence="12" type="primary">LOC106749157</name>
</gene>
<reference evidence="12" key="1">
    <citation type="submission" date="2025-08" db="UniProtKB">
        <authorList>
            <consortium name="RefSeq"/>
        </authorList>
    </citation>
    <scope>IDENTIFICATION</scope>
</reference>
<feature type="transmembrane region" description="Helical" evidence="10">
    <location>
        <begin position="183"/>
        <end position="206"/>
    </location>
</feature>
<comment type="similarity">
    <text evidence="10">Belongs to the insect chemoreceptor superfamily. Heteromeric odorant receptor channel (TC 1.A.69) family.</text>
</comment>
<comment type="subcellular location">
    <subcellularLocation>
        <location evidence="1 10">Cell membrane</location>
        <topology evidence="1 10">Multi-pass membrane protein</topology>
    </subcellularLocation>
</comment>
<keyword evidence="4 10" id="KW-0812">Transmembrane</keyword>
<dbReference type="KEGG" id="dqu:106749157"/>
<evidence type="ECO:0000256" key="3">
    <source>
        <dbReference type="ARBA" id="ARBA00022606"/>
    </source>
</evidence>
<keyword evidence="8 10" id="KW-0675">Receptor</keyword>
<evidence type="ECO:0000256" key="5">
    <source>
        <dbReference type="ARBA" id="ARBA00022725"/>
    </source>
</evidence>
<keyword evidence="7 10" id="KW-0472">Membrane</keyword>
<keyword evidence="5 10" id="KW-0552">Olfaction</keyword>
<keyword evidence="6 10" id="KW-1133">Transmembrane helix</keyword>
<organism evidence="11 12">
    <name type="scientific">Dinoponera quadriceps</name>
    <name type="common">South American ant</name>
    <dbReference type="NCBI Taxonomy" id="609295"/>
    <lineage>
        <taxon>Eukaryota</taxon>
        <taxon>Metazoa</taxon>
        <taxon>Ecdysozoa</taxon>
        <taxon>Arthropoda</taxon>
        <taxon>Hexapoda</taxon>
        <taxon>Insecta</taxon>
        <taxon>Pterygota</taxon>
        <taxon>Neoptera</taxon>
        <taxon>Endopterygota</taxon>
        <taxon>Hymenoptera</taxon>
        <taxon>Apocrita</taxon>
        <taxon>Aculeata</taxon>
        <taxon>Formicoidea</taxon>
        <taxon>Formicidae</taxon>
        <taxon>Ponerinae</taxon>
        <taxon>Ponerini</taxon>
        <taxon>Dinoponera</taxon>
    </lineage>
</organism>
<dbReference type="GO" id="GO:0005549">
    <property type="term" value="F:odorant binding"/>
    <property type="evidence" value="ECO:0007669"/>
    <property type="project" value="InterPro"/>
</dbReference>
<keyword evidence="11" id="KW-1185">Reference proteome</keyword>
<evidence type="ECO:0000256" key="9">
    <source>
        <dbReference type="ARBA" id="ARBA00023224"/>
    </source>
</evidence>
<comment type="caution">
    <text evidence="10">Lacks conserved residue(s) required for the propagation of feature annotation.</text>
</comment>
<dbReference type="PANTHER" id="PTHR21137">
    <property type="entry name" value="ODORANT RECEPTOR"/>
    <property type="match status" value="1"/>
</dbReference>
<dbReference type="GO" id="GO:0005886">
    <property type="term" value="C:plasma membrane"/>
    <property type="evidence" value="ECO:0007669"/>
    <property type="project" value="UniProtKB-SubCell"/>
</dbReference>
<dbReference type="GO" id="GO:0004984">
    <property type="term" value="F:olfactory receptor activity"/>
    <property type="evidence" value="ECO:0007669"/>
    <property type="project" value="InterPro"/>
</dbReference>
<keyword evidence="3 10" id="KW-0716">Sensory transduction</keyword>
<evidence type="ECO:0000256" key="10">
    <source>
        <dbReference type="RuleBase" id="RU351113"/>
    </source>
</evidence>
<feature type="transmembrane region" description="Helical" evidence="10">
    <location>
        <begin position="32"/>
        <end position="51"/>
    </location>
</feature>
<feature type="transmembrane region" description="Helical" evidence="10">
    <location>
        <begin position="121"/>
        <end position="140"/>
    </location>
</feature>
<keyword evidence="2" id="KW-1003">Cell membrane</keyword>
<dbReference type="GO" id="GO:0007165">
    <property type="term" value="P:signal transduction"/>
    <property type="evidence" value="ECO:0007669"/>
    <property type="project" value="UniProtKB-KW"/>
</dbReference>
<dbReference type="PANTHER" id="PTHR21137:SF35">
    <property type="entry name" value="ODORANT RECEPTOR 19A-RELATED"/>
    <property type="match status" value="1"/>
</dbReference>
<dbReference type="Proteomes" id="UP000515204">
    <property type="component" value="Unplaced"/>
</dbReference>
<evidence type="ECO:0000256" key="8">
    <source>
        <dbReference type="ARBA" id="ARBA00023170"/>
    </source>
</evidence>
<dbReference type="Pfam" id="PF02949">
    <property type="entry name" value="7tm_6"/>
    <property type="match status" value="1"/>
</dbReference>
<sequence>MVITSTISPLLKYGLRFLDIWPDMAFSTVKRLFYMLSILIMQFFQYHYVFVHFKFEEMQNLVDSLTVTLDYSLTIVKLTTLWKNRRVVREILVAMDTDWRECISVDRYLQVMTSKASISHFCSNAMLGLNTIATILYILGDYALNIVHKDKNDNITSRPFPIKLIFPFEAEQSPTYELLVLTLFLHVMLNVFTVTIVNALIFTLVLHASGQIDIICEEFKTLSEEKIFYCGYFEHTIGTLIKKHNKIISFSKNLEKLFSFMTLMQVFWNTLVICSLEILFMISLHNEPGFGLMKTVFVYGGITVEIFIFCFAGEYLRLKSKSLADAAYESLWYNMSPKNCKNILFVIMRSQKQLSLTAGGMANLSLEVFASIMKASASYVSVLNAMY</sequence>
<evidence type="ECO:0000256" key="1">
    <source>
        <dbReference type="ARBA" id="ARBA00004651"/>
    </source>
</evidence>
<evidence type="ECO:0000256" key="6">
    <source>
        <dbReference type="ARBA" id="ARBA00022989"/>
    </source>
</evidence>
<dbReference type="InterPro" id="IPR004117">
    <property type="entry name" value="7tm6_olfct_rcpt"/>
</dbReference>
<dbReference type="AlphaFoldDB" id="A0A6P3Y0R8"/>
<accession>A0A6P3Y0R8</accession>
<keyword evidence="9 10" id="KW-0807">Transducer</keyword>
<evidence type="ECO:0000256" key="7">
    <source>
        <dbReference type="ARBA" id="ARBA00023136"/>
    </source>
</evidence>
<evidence type="ECO:0000313" key="11">
    <source>
        <dbReference type="Proteomes" id="UP000515204"/>
    </source>
</evidence>
<dbReference type="GeneID" id="106749157"/>
<dbReference type="RefSeq" id="XP_014483804.1">
    <property type="nucleotide sequence ID" value="XM_014628318.1"/>
</dbReference>